<dbReference type="EMBL" id="CP136600">
    <property type="protein sequence ID" value="WOH36585.1"/>
    <property type="molecule type" value="Genomic_DNA"/>
</dbReference>
<keyword evidence="2" id="KW-0732">Signal</keyword>
<feature type="region of interest" description="Disordered" evidence="1">
    <location>
        <begin position="430"/>
        <end position="450"/>
    </location>
</feature>
<feature type="chain" id="PRO_5046055892" evidence="2">
    <location>
        <begin position="28"/>
        <end position="450"/>
    </location>
</feature>
<reference evidence="3 4" key="1">
    <citation type="submission" date="2023-09" db="EMBL/GenBank/DDBJ databases">
        <authorList>
            <person name="Qi X."/>
        </authorList>
    </citation>
    <scope>NUCLEOTIDE SEQUENCE [LARGE SCALE GENOMIC DNA]</scope>
    <source>
        <strain evidence="3 4">S1-1</strain>
    </source>
</reference>
<accession>A0ABZ0GLI5</accession>
<organism evidence="3 4">
    <name type="scientific">Thalassotalea fonticola</name>
    <dbReference type="NCBI Taxonomy" id="3065649"/>
    <lineage>
        <taxon>Bacteria</taxon>
        <taxon>Pseudomonadati</taxon>
        <taxon>Pseudomonadota</taxon>
        <taxon>Gammaproteobacteria</taxon>
        <taxon>Alteromonadales</taxon>
        <taxon>Colwelliaceae</taxon>
        <taxon>Thalassotalea</taxon>
    </lineage>
</organism>
<sequence>MKTTMIKKSCNATLSVLCLLLPATSFAALEIEKQKVSFEIDSVVQPSDPVHTAVETVTITNPSTTEPVSFTVSELRKGNYSGSVLSNTNFSVSGCEGEITKPDLSTAGGTCASTLSTLASLDVKIDTLNKVITDVGDGTPGILKADATSMETTRVVADTELCVKTLAPEASCQLTITYSQNVDEFQAMFLDIKEREMVASTDSGTVTYADLQRYTEVVLDDPETPEDEGSTVKDGTKTIDVYDSLPANGPLPIAGVTYPLFISNYNTTGIAKNEIARRASPVVEQVLFSDLADTTFTTPITGVLAPGTYNVRWTVLSYGAVKSKVVAYDCTGIVSPGCALAEDSLEGVDSGLVERTQIVEGVFPDYHYSGRQAQHFQFDAQVTVTASADPIALRFFHTTTEDEKDGVDKNISTLLGGGLDFLGQDTDGNGGTKGYYTTDGRRLQATVTTP</sequence>
<proteinExistence type="predicted"/>
<gene>
    <name evidence="3" type="ORF">RI844_14570</name>
</gene>
<evidence type="ECO:0000313" key="3">
    <source>
        <dbReference type="EMBL" id="WOH36585.1"/>
    </source>
</evidence>
<dbReference type="Proteomes" id="UP001301442">
    <property type="component" value="Chromosome"/>
</dbReference>
<evidence type="ECO:0000256" key="2">
    <source>
        <dbReference type="SAM" id="SignalP"/>
    </source>
</evidence>
<evidence type="ECO:0000256" key="1">
    <source>
        <dbReference type="SAM" id="MobiDB-lite"/>
    </source>
</evidence>
<name>A0ABZ0GLI5_9GAMM</name>
<keyword evidence="4" id="KW-1185">Reference proteome</keyword>
<evidence type="ECO:0000313" key="4">
    <source>
        <dbReference type="Proteomes" id="UP001301442"/>
    </source>
</evidence>
<dbReference type="RefSeq" id="WP_348395396.1">
    <property type="nucleotide sequence ID" value="NZ_CP136600.1"/>
</dbReference>
<protein>
    <submittedName>
        <fullName evidence="3">Uncharacterized protein</fullName>
    </submittedName>
</protein>
<feature type="signal peptide" evidence="2">
    <location>
        <begin position="1"/>
        <end position="27"/>
    </location>
</feature>